<dbReference type="EnsemblPlants" id="KEH28579">
    <property type="protein sequence ID" value="KEH28579"/>
    <property type="gene ID" value="MTR_4g007730"/>
</dbReference>
<accession>A0A072UFQ0</accession>
<keyword evidence="3" id="KW-1185">Reference proteome</keyword>
<evidence type="ECO:0000313" key="2">
    <source>
        <dbReference type="EnsemblPlants" id="KEH28579"/>
    </source>
</evidence>
<sequence>MVESNIIPQNQLARKNKLHTYSCGPVIVISKWKVYFSAVTACIIDAVYDTS</sequence>
<reference evidence="1 3" key="2">
    <citation type="journal article" date="2014" name="BMC Genomics">
        <title>An improved genome release (version Mt4.0) for the model legume Medicago truncatula.</title>
        <authorList>
            <person name="Tang H."/>
            <person name="Krishnakumar V."/>
            <person name="Bidwell S."/>
            <person name="Rosen B."/>
            <person name="Chan A."/>
            <person name="Zhou S."/>
            <person name="Gentzbittel L."/>
            <person name="Childs K.L."/>
            <person name="Yandell M."/>
            <person name="Gundlach H."/>
            <person name="Mayer K.F."/>
            <person name="Schwartz D.C."/>
            <person name="Town C.D."/>
        </authorList>
    </citation>
    <scope>GENOME REANNOTATION</scope>
    <source>
        <strain evidence="1">A17</strain>
        <strain evidence="2 3">cv. Jemalong A17</strain>
    </source>
</reference>
<evidence type="ECO:0000313" key="1">
    <source>
        <dbReference type="EMBL" id="KEH28579.1"/>
    </source>
</evidence>
<dbReference type="Proteomes" id="UP000002051">
    <property type="component" value="Chromosome 4"/>
</dbReference>
<name>A0A072UFQ0_MEDTR</name>
<gene>
    <name evidence="1" type="ordered locus">MTR_4g007730</name>
</gene>
<dbReference type="HOGENOM" id="CLU_3109417_0_0_1"/>
<reference evidence="1 3" key="1">
    <citation type="journal article" date="2011" name="Nature">
        <title>The Medicago genome provides insight into the evolution of rhizobial symbioses.</title>
        <authorList>
            <person name="Young N.D."/>
            <person name="Debelle F."/>
            <person name="Oldroyd G.E."/>
            <person name="Geurts R."/>
            <person name="Cannon S.B."/>
            <person name="Udvardi M.K."/>
            <person name="Benedito V.A."/>
            <person name="Mayer K.F."/>
            <person name="Gouzy J."/>
            <person name="Schoof H."/>
            <person name="Van de Peer Y."/>
            <person name="Proost S."/>
            <person name="Cook D.R."/>
            <person name="Meyers B.C."/>
            <person name="Spannagl M."/>
            <person name="Cheung F."/>
            <person name="De Mita S."/>
            <person name="Krishnakumar V."/>
            <person name="Gundlach H."/>
            <person name="Zhou S."/>
            <person name="Mudge J."/>
            <person name="Bharti A.K."/>
            <person name="Murray J.D."/>
            <person name="Naoumkina M.A."/>
            <person name="Rosen B."/>
            <person name="Silverstein K.A."/>
            <person name="Tang H."/>
            <person name="Rombauts S."/>
            <person name="Zhao P.X."/>
            <person name="Zhou P."/>
            <person name="Barbe V."/>
            <person name="Bardou P."/>
            <person name="Bechner M."/>
            <person name="Bellec A."/>
            <person name="Berger A."/>
            <person name="Berges H."/>
            <person name="Bidwell S."/>
            <person name="Bisseling T."/>
            <person name="Choisne N."/>
            <person name="Couloux A."/>
            <person name="Denny R."/>
            <person name="Deshpande S."/>
            <person name="Dai X."/>
            <person name="Doyle J.J."/>
            <person name="Dudez A.M."/>
            <person name="Farmer A.D."/>
            <person name="Fouteau S."/>
            <person name="Franken C."/>
            <person name="Gibelin C."/>
            <person name="Gish J."/>
            <person name="Goldstein S."/>
            <person name="Gonzalez A.J."/>
            <person name="Green P.J."/>
            <person name="Hallab A."/>
            <person name="Hartog M."/>
            <person name="Hua A."/>
            <person name="Humphray S.J."/>
            <person name="Jeong D.H."/>
            <person name="Jing Y."/>
            <person name="Jocker A."/>
            <person name="Kenton S.M."/>
            <person name="Kim D.J."/>
            <person name="Klee K."/>
            <person name="Lai H."/>
            <person name="Lang C."/>
            <person name="Lin S."/>
            <person name="Macmil S.L."/>
            <person name="Magdelenat G."/>
            <person name="Matthews L."/>
            <person name="McCorrison J."/>
            <person name="Monaghan E.L."/>
            <person name="Mun J.H."/>
            <person name="Najar F.Z."/>
            <person name="Nicholson C."/>
            <person name="Noirot C."/>
            <person name="O'Bleness M."/>
            <person name="Paule C.R."/>
            <person name="Poulain J."/>
            <person name="Prion F."/>
            <person name="Qin B."/>
            <person name="Qu C."/>
            <person name="Retzel E.F."/>
            <person name="Riddle C."/>
            <person name="Sallet E."/>
            <person name="Samain S."/>
            <person name="Samson N."/>
            <person name="Sanders I."/>
            <person name="Saurat O."/>
            <person name="Scarpelli C."/>
            <person name="Schiex T."/>
            <person name="Segurens B."/>
            <person name="Severin A.J."/>
            <person name="Sherrier D.J."/>
            <person name="Shi R."/>
            <person name="Sims S."/>
            <person name="Singer S.R."/>
            <person name="Sinharoy S."/>
            <person name="Sterck L."/>
            <person name="Viollet A."/>
            <person name="Wang B.B."/>
            <person name="Wang K."/>
            <person name="Wang M."/>
            <person name="Wang X."/>
            <person name="Warfsmann J."/>
            <person name="Weissenbach J."/>
            <person name="White D.D."/>
            <person name="White J.D."/>
            <person name="Wiley G.B."/>
            <person name="Wincker P."/>
            <person name="Xing Y."/>
            <person name="Yang L."/>
            <person name="Yao Z."/>
            <person name="Ying F."/>
            <person name="Zhai J."/>
            <person name="Zhou L."/>
            <person name="Zuber A."/>
            <person name="Denarie J."/>
            <person name="Dixon R.A."/>
            <person name="May G.D."/>
            <person name="Schwartz D.C."/>
            <person name="Rogers J."/>
            <person name="Quetier F."/>
            <person name="Town C.D."/>
            <person name="Roe B.A."/>
        </authorList>
    </citation>
    <scope>NUCLEOTIDE SEQUENCE [LARGE SCALE GENOMIC DNA]</scope>
    <source>
        <strain evidence="1">A17</strain>
        <strain evidence="2 3">cv. Jemalong A17</strain>
    </source>
</reference>
<dbReference type="AlphaFoldDB" id="A0A072UFQ0"/>
<dbReference type="EMBL" id="CM001220">
    <property type="protein sequence ID" value="KEH28579.1"/>
    <property type="molecule type" value="Genomic_DNA"/>
</dbReference>
<protein>
    <submittedName>
        <fullName evidence="1 2">Uncharacterized protein</fullName>
    </submittedName>
</protein>
<reference evidence="2" key="3">
    <citation type="submission" date="2015-04" db="UniProtKB">
        <authorList>
            <consortium name="EnsemblPlants"/>
        </authorList>
    </citation>
    <scope>IDENTIFICATION</scope>
    <source>
        <strain evidence="2">cv. Jemalong A17</strain>
    </source>
</reference>
<organism evidence="1 3">
    <name type="scientific">Medicago truncatula</name>
    <name type="common">Barrel medic</name>
    <name type="synonym">Medicago tribuloides</name>
    <dbReference type="NCBI Taxonomy" id="3880"/>
    <lineage>
        <taxon>Eukaryota</taxon>
        <taxon>Viridiplantae</taxon>
        <taxon>Streptophyta</taxon>
        <taxon>Embryophyta</taxon>
        <taxon>Tracheophyta</taxon>
        <taxon>Spermatophyta</taxon>
        <taxon>Magnoliopsida</taxon>
        <taxon>eudicotyledons</taxon>
        <taxon>Gunneridae</taxon>
        <taxon>Pentapetalae</taxon>
        <taxon>rosids</taxon>
        <taxon>fabids</taxon>
        <taxon>Fabales</taxon>
        <taxon>Fabaceae</taxon>
        <taxon>Papilionoideae</taxon>
        <taxon>50 kb inversion clade</taxon>
        <taxon>NPAAA clade</taxon>
        <taxon>Hologalegina</taxon>
        <taxon>IRL clade</taxon>
        <taxon>Trifolieae</taxon>
        <taxon>Medicago</taxon>
    </lineage>
</organism>
<evidence type="ECO:0000313" key="3">
    <source>
        <dbReference type="Proteomes" id="UP000002051"/>
    </source>
</evidence>
<proteinExistence type="predicted"/>